<evidence type="ECO:0000256" key="19">
    <source>
        <dbReference type="ARBA" id="ARBA00049107"/>
    </source>
</evidence>
<sequence length="499" mass="54848">MEPGQPPKKGLILGFFKNEDQDGYHIIPTAGLQIFDTNTNGELSELLKLVSGSMKTGRSSLFYTLSRSYFCVAVVNLGSDDVEINEQEALNERRENIRVGLGLACQQLKDLGVTSFEVDSCGDPEAAAEGCFLGSFTYDDLKSSRSLRDEVKIFLFDRTEMKLQKWKQGLIKAEGQNLARRLMETPANIMTPSNFAEITANLPISVRVHVRDRKWAEAEKMRSFLSVAKGSEEPPKFVEVHYTGASSSMKPIVLVGKGITFDSGGMCLKPASSMIAMRADMGGAACVVSAIYILAMLKEKVNVIGLTPLCENMVNGRANRPGDVVTAKNGKTIQIDNTDAEGRLILADALCYAHTFDPEAIIDVATLTGAMGVALGAGATGVFTNSEHLWKIMQNVSYNTGDRVWRMPLFRLYRQQIINAHLADLNNLGKNGREGGACTAAAFLKEFVEHPKWAHLDIAGVMETKDDTPYLRKGMSGRPTRTLAEFVVEYIKHTEDEQR</sequence>
<comment type="catalytic activity">
    <reaction evidence="1">
        <text>Release of an N-terminal amino acid, Xaa-|-Yaa-, in which Xaa is preferably Leu, but may be other amino acids including Pro although not Arg or Lys, and Yaa may be Pro. Amino acid amides and methyl esters are also readily hydrolyzed, but rates on arylamides are exceedingly low.</text>
        <dbReference type="EC" id="3.4.11.1"/>
    </reaction>
</comment>
<dbReference type="HAMAP" id="MF_00181">
    <property type="entry name" value="Cytosol_peptidase_M17"/>
    <property type="match status" value="1"/>
</dbReference>
<proteinExistence type="inferred from homology"/>
<evidence type="ECO:0000256" key="15">
    <source>
        <dbReference type="ARBA" id="ARBA00031564"/>
    </source>
</evidence>
<dbReference type="PANTHER" id="PTHR11963:SF23">
    <property type="entry name" value="CYTOSOL AMINOPEPTIDASE"/>
    <property type="match status" value="1"/>
</dbReference>
<protein>
    <recommendedName>
        <fullName evidence="6">Cytosol aminopeptidase</fullName>
        <ecNumber evidence="4">3.4.11.1</ecNumber>
        <ecNumber evidence="5">3.4.11.5</ecNumber>
        <ecNumber evidence="11">3.4.13.23</ecNumber>
    </recommendedName>
    <alternativeName>
        <fullName evidence="14">Cysteinylglycine-S-conjugate dipeptidase</fullName>
    </alternativeName>
    <alternativeName>
        <fullName evidence="15">Leucine aminopeptidase 3</fullName>
    </alternativeName>
    <alternativeName>
        <fullName evidence="16">Leucyl aminopeptidase</fullName>
    </alternativeName>
    <alternativeName>
        <fullName evidence="13">Proline aminopeptidase</fullName>
    </alternativeName>
    <alternativeName>
        <fullName evidence="12">Prolyl aminopeptidase</fullName>
    </alternativeName>
</protein>
<evidence type="ECO:0000256" key="7">
    <source>
        <dbReference type="ARBA" id="ARBA00022438"/>
    </source>
</evidence>
<evidence type="ECO:0000313" key="21">
    <source>
        <dbReference type="EMBL" id="UYV62356.1"/>
    </source>
</evidence>
<evidence type="ECO:0000256" key="5">
    <source>
        <dbReference type="ARBA" id="ARBA00012568"/>
    </source>
</evidence>
<comment type="similarity">
    <text evidence="3">Belongs to the peptidase M17 family.</text>
</comment>
<dbReference type="InterPro" id="IPR000819">
    <property type="entry name" value="Peptidase_M17_C"/>
</dbReference>
<comment type="catalytic activity">
    <reaction evidence="10">
        <text>an S-substituted L-cysteinylglycine + H2O = an S-substituted L-cysteine + glycine</text>
        <dbReference type="Rhea" id="RHEA:60444"/>
        <dbReference type="ChEBI" id="CHEBI:15377"/>
        <dbReference type="ChEBI" id="CHEBI:57305"/>
        <dbReference type="ChEBI" id="CHEBI:58717"/>
        <dbReference type="ChEBI" id="CHEBI:143103"/>
        <dbReference type="EC" id="3.4.13.23"/>
    </reaction>
    <physiologicalReaction direction="left-to-right" evidence="10">
        <dbReference type="Rhea" id="RHEA:60445"/>
    </physiologicalReaction>
</comment>
<dbReference type="Gene3D" id="3.40.630.10">
    <property type="entry name" value="Zn peptidases"/>
    <property type="match status" value="1"/>
</dbReference>
<dbReference type="EMBL" id="CP092864">
    <property type="protein sequence ID" value="UYV62356.1"/>
    <property type="molecule type" value="Genomic_DNA"/>
</dbReference>
<evidence type="ECO:0000256" key="18">
    <source>
        <dbReference type="ARBA" id="ARBA00047881"/>
    </source>
</evidence>
<evidence type="ECO:0000256" key="12">
    <source>
        <dbReference type="ARBA" id="ARBA00029605"/>
    </source>
</evidence>
<dbReference type="InterPro" id="IPR011356">
    <property type="entry name" value="Leucine_aapep/pepB"/>
</dbReference>
<reference evidence="21 22" key="1">
    <citation type="submission" date="2022-01" db="EMBL/GenBank/DDBJ databases">
        <title>A chromosomal length assembly of Cordylochernes scorpioides.</title>
        <authorList>
            <person name="Zeh D."/>
            <person name="Zeh J."/>
        </authorList>
    </citation>
    <scope>NUCLEOTIDE SEQUENCE [LARGE SCALE GENOMIC DNA]</scope>
    <source>
        <strain evidence="21">IN4F17</strain>
        <tissue evidence="21">Whole Body</tissue>
    </source>
</reference>
<dbReference type="Pfam" id="PF00883">
    <property type="entry name" value="Peptidase_M17"/>
    <property type="match status" value="1"/>
</dbReference>
<name>A0ABY6K226_9ARAC</name>
<dbReference type="PROSITE" id="PS00631">
    <property type="entry name" value="CYTOSOL_AP"/>
    <property type="match status" value="1"/>
</dbReference>
<gene>
    <name evidence="21" type="ORF">LAZ67_2000244</name>
</gene>
<evidence type="ECO:0000256" key="10">
    <source>
        <dbReference type="ARBA" id="ARBA00023511"/>
    </source>
</evidence>
<evidence type="ECO:0000256" key="4">
    <source>
        <dbReference type="ARBA" id="ARBA00012565"/>
    </source>
</evidence>
<dbReference type="InterPro" id="IPR043472">
    <property type="entry name" value="Macro_dom-like"/>
</dbReference>
<evidence type="ECO:0000256" key="13">
    <source>
        <dbReference type="ARBA" id="ARBA00030930"/>
    </source>
</evidence>
<keyword evidence="8" id="KW-0645">Protease</keyword>
<dbReference type="EC" id="3.4.13.23" evidence="11"/>
<feature type="domain" description="Cytosol aminopeptidase" evidence="20">
    <location>
        <begin position="337"/>
        <end position="344"/>
    </location>
</feature>
<comment type="catalytic activity">
    <reaction evidence="18">
        <text>S-benzyl-L-cysteinylglycine + H2O = S-benzyl-L-cysteine + glycine</text>
        <dbReference type="Rhea" id="RHEA:62568"/>
        <dbReference type="ChEBI" id="CHEBI:15377"/>
        <dbReference type="ChEBI" id="CHEBI:57305"/>
        <dbReference type="ChEBI" id="CHEBI:145802"/>
        <dbReference type="ChEBI" id="CHEBI:145803"/>
    </reaction>
    <physiologicalReaction direction="left-to-right" evidence="18">
        <dbReference type="Rhea" id="RHEA:62569"/>
    </physiologicalReaction>
</comment>
<dbReference type="Gene3D" id="3.40.220.10">
    <property type="entry name" value="Leucine Aminopeptidase, subunit E, domain 1"/>
    <property type="match status" value="1"/>
</dbReference>
<dbReference type="Pfam" id="PF02789">
    <property type="entry name" value="Peptidase_M17_N"/>
    <property type="match status" value="1"/>
</dbReference>
<evidence type="ECO:0000256" key="16">
    <source>
        <dbReference type="ARBA" id="ARBA00033172"/>
    </source>
</evidence>
<comment type="catalytic activity">
    <reaction evidence="2">
        <text>Release of N-terminal proline from a peptide.</text>
        <dbReference type="EC" id="3.4.11.5"/>
    </reaction>
</comment>
<evidence type="ECO:0000313" key="22">
    <source>
        <dbReference type="Proteomes" id="UP001235939"/>
    </source>
</evidence>
<evidence type="ECO:0000256" key="17">
    <source>
        <dbReference type="ARBA" id="ARBA00045966"/>
    </source>
</evidence>
<dbReference type="SUPFAM" id="SSF53187">
    <property type="entry name" value="Zn-dependent exopeptidases"/>
    <property type="match status" value="1"/>
</dbReference>
<evidence type="ECO:0000256" key="6">
    <source>
        <dbReference type="ARBA" id="ARBA00014190"/>
    </source>
</evidence>
<keyword evidence="9" id="KW-0378">Hydrolase</keyword>
<dbReference type="InterPro" id="IPR008283">
    <property type="entry name" value="Peptidase_M17_N"/>
</dbReference>
<dbReference type="SUPFAM" id="SSF52949">
    <property type="entry name" value="Macro domain-like"/>
    <property type="match status" value="1"/>
</dbReference>
<comment type="catalytic activity">
    <reaction evidence="19">
        <text>L-cysteinylglycine + H2O = L-cysteine + glycine</text>
        <dbReference type="Rhea" id="RHEA:28783"/>
        <dbReference type="ChEBI" id="CHEBI:15377"/>
        <dbReference type="ChEBI" id="CHEBI:35235"/>
        <dbReference type="ChEBI" id="CHEBI:57305"/>
        <dbReference type="ChEBI" id="CHEBI:61694"/>
    </reaction>
    <physiologicalReaction direction="left-to-right" evidence="19">
        <dbReference type="Rhea" id="RHEA:28784"/>
    </physiologicalReaction>
</comment>
<dbReference type="InterPro" id="IPR023042">
    <property type="entry name" value="Peptidase_M17_leu_NH2_pept"/>
</dbReference>
<evidence type="ECO:0000256" key="14">
    <source>
        <dbReference type="ARBA" id="ARBA00030997"/>
    </source>
</evidence>
<keyword evidence="7" id="KW-0031">Aminopeptidase</keyword>
<evidence type="ECO:0000256" key="9">
    <source>
        <dbReference type="ARBA" id="ARBA00022801"/>
    </source>
</evidence>
<evidence type="ECO:0000256" key="2">
    <source>
        <dbReference type="ARBA" id="ARBA00001585"/>
    </source>
</evidence>
<comment type="function">
    <text evidence="17">Cytosolic metallopeptidase that catalyzes the removal of unsubstituted N-terminal hydrophobic amino acids from various peptides. The presence of Zn(2+) ions is essential for the peptidase activity, and the association with other cofactors can modulate the substrate spectificity of the enzyme. For instance, in the presence of Mn(2+), it displays a specific Cys-Gly hydrolyzing activity of Cys-Gly-S-conjugates. Involved in the metabolism of glutathione and in the degradation of glutathione S-conjugates, which may play a role in the control of the cell redox status.</text>
</comment>
<dbReference type="EC" id="3.4.11.1" evidence="4"/>
<evidence type="ECO:0000256" key="1">
    <source>
        <dbReference type="ARBA" id="ARBA00000135"/>
    </source>
</evidence>
<evidence type="ECO:0000259" key="20">
    <source>
        <dbReference type="PROSITE" id="PS00631"/>
    </source>
</evidence>
<evidence type="ECO:0000256" key="8">
    <source>
        <dbReference type="ARBA" id="ARBA00022670"/>
    </source>
</evidence>
<keyword evidence="22" id="KW-1185">Reference proteome</keyword>
<organism evidence="21 22">
    <name type="scientific">Cordylochernes scorpioides</name>
    <dbReference type="NCBI Taxonomy" id="51811"/>
    <lineage>
        <taxon>Eukaryota</taxon>
        <taxon>Metazoa</taxon>
        <taxon>Ecdysozoa</taxon>
        <taxon>Arthropoda</taxon>
        <taxon>Chelicerata</taxon>
        <taxon>Arachnida</taxon>
        <taxon>Pseudoscorpiones</taxon>
        <taxon>Cheliferoidea</taxon>
        <taxon>Chernetidae</taxon>
        <taxon>Cordylochernes</taxon>
    </lineage>
</organism>
<accession>A0ABY6K226</accession>
<dbReference type="EC" id="3.4.11.5" evidence="5"/>
<dbReference type="Proteomes" id="UP001235939">
    <property type="component" value="Chromosome 02"/>
</dbReference>
<evidence type="ECO:0000256" key="11">
    <source>
        <dbReference type="ARBA" id="ARBA00023625"/>
    </source>
</evidence>
<dbReference type="PRINTS" id="PR00481">
    <property type="entry name" value="LAMNOPPTDASE"/>
</dbReference>
<dbReference type="PANTHER" id="PTHR11963">
    <property type="entry name" value="LEUCINE AMINOPEPTIDASE-RELATED"/>
    <property type="match status" value="1"/>
</dbReference>
<evidence type="ECO:0000256" key="3">
    <source>
        <dbReference type="ARBA" id="ARBA00009528"/>
    </source>
</evidence>
<dbReference type="CDD" id="cd00433">
    <property type="entry name" value="Peptidase_M17"/>
    <property type="match status" value="1"/>
</dbReference>